<name>A0A8H6XFY6_9AGAR</name>
<evidence type="ECO:0000313" key="16">
    <source>
        <dbReference type="Proteomes" id="UP000620124"/>
    </source>
</evidence>
<keyword evidence="9" id="KW-0408">Iron</keyword>
<dbReference type="Gene3D" id="3.40.250.10">
    <property type="entry name" value="Rhodanese-like domain"/>
    <property type="match status" value="1"/>
</dbReference>
<keyword evidence="7" id="KW-0809">Transit peptide</keyword>
<feature type="region of interest" description="Disordered" evidence="13">
    <location>
        <begin position="32"/>
        <end position="56"/>
    </location>
</feature>
<dbReference type="InterPro" id="IPR001763">
    <property type="entry name" value="Rhodanese-like_dom"/>
</dbReference>
<dbReference type="Pfam" id="PF01491">
    <property type="entry name" value="Frataxin_Cyay"/>
    <property type="match status" value="1"/>
</dbReference>
<evidence type="ECO:0000256" key="7">
    <source>
        <dbReference type="ARBA" id="ARBA00022946"/>
    </source>
</evidence>
<comment type="subcellular location">
    <subcellularLocation>
        <location evidence="1">Mitochondrion</location>
    </subcellularLocation>
</comment>
<dbReference type="PROSITE" id="PS01344">
    <property type="entry name" value="FRATAXIN_1"/>
    <property type="match status" value="1"/>
</dbReference>
<dbReference type="GO" id="GO:0008199">
    <property type="term" value="F:ferric iron binding"/>
    <property type="evidence" value="ECO:0007669"/>
    <property type="project" value="InterPro"/>
</dbReference>
<dbReference type="GO" id="GO:0051537">
    <property type="term" value="F:2 iron, 2 sulfur cluster binding"/>
    <property type="evidence" value="ECO:0007669"/>
    <property type="project" value="TreeGrafter"/>
</dbReference>
<dbReference type="GO" id="GO:0016226">
    <property type="term" value="P:iron-sulfur cluster assembly"/>
    <property type="evidence" value="ECO:0007669"/>
    <property type="project" value="InterPro"/>
</dbReference>
<evidence type="ECO:0000256" key="6">
    <source>
        <dbReference type="ARBA" id="ARBA00022496"/>
    </source>
</evidence>
<evidence type="ECO:0000256" key="8">
    <source>
        <dbReference type="ARBA" id="ARBA00023002"/>
    </source>
</evidence>
<comment type="similarity">
    <text evidence="2">Belongs to the frataxin family.</text>
</comment>
<dbReference type="GO" id="GO:0006826">
    <property type="term" value="P:iron ion transport"/>
    <property type="evidence" value="ECO:0007669"/>
    <property type="project" value="UniProtKB-KW"/>
</dbReference>
<feature type="domain" description="Rhodanese" evidence="14">
    <location>
        <begin position="78"/>
        <end position="159"/>
    </location>
</feature>
<dbReference type="GO" id="GO:0008198">
    <property type="term" value="F:ferrous iron binding"/>
    <property type="evidence" value="ECO:0007669"/>
    <property type="project" value="TreeGrafter"/>
</dbReference>
<dbReference type="Gene3D" id="3.30.920.10">
    <property type="entry name" value="Frataxin/CyaY"/>
    <property type="match status" value="1"/>
</dbReference>
<dbReference type="EMBL" id="JACAZI010000019">
    <property type="protein sequence ID" value="KAF7339846.1"/>
    <property type="molecule type" value="Genomic_DNA"/>
</dbReference>
<evidence type="ECO:0000256" key="10">
    <source>
        <dbReference type="ARBA" id="ARBA00023065"/>
    </source>
</evidence>
<dbReference type="Pfam" id="PF00581">
    <property type="entry name" value="Rhodanese"/>
    <property type="match status" value="1"/>
</dbReference>
<dbReference type="InterPro" id="IPR036524">
    <property type="entry name" value="Frataxin/CyaY_sf"/>
</dbReference>
<keyword evidence="11" id="KW-0496">Mitochondrion</keyword>
<evidence type="ECO:0000256" key="5">
    <source>
        <dbReference type="ARBA" id="ARBA00022448"/>
    </source>
</evidence>
<feature type="compositionally biased region" description="Basic and acidic residues" evidence="13">
    <location>
        <begin position="39"/>
        <end position="56"/>
    </location>
</feature>
<gene>
    <name evidence="15" type="ORF">MVEN_01901400</name>
</gene>
<organism evidence="15 16">
    <name type="scientific">Mycena venus</name>
    <dbReference type="NCBI Taxonomy" id="2733690"/>
    <lineage>
        <taxon>Eukaryota</taxon>
        <taxon>Fungi</taxon>
        <taxon>Dikarya</taxon>
        <taxon>Basidiomycota</taxon>
        <taxon>Agaricomycotina</taxon>
        <taxon>Agaricomycetes</taxon>
        <taxon>Agaricomycetidae</taxon>
        <taxon>Agaricales</taxon>
        <taxon>Marasmiineae</taxon>
        <taxon>Mycenaceae</taxon>
        <taxon>Mycena</taxon>
    </lineage>
</organism>
<dbReference type="SMART" id="SM01219">
    <property type="entry name" value="Frataxin_Cyay"/>
    <property type="match status" value="1"/>
</dbReference>
<keyword evidence="5" id="KW-0813">Transport</keyword>
<dbReference type="SUPFAM" id="SSF55387">
    <property type="entry name" value="Frataxin/Nqo15-like"/>
    <property type="match status" value="1"/>
</dbReference>
<dbReference type="InterPro" id="IPR020895">
    <property type="entry name" value="Frataxin_CS"/>
</dbReference>
<dbReference type="Proteomes" id="UP000620124">
    <property type="component" value="Unassembled WGS sequence"/>
</dbReference>
<dbReference type="AlphaFoldDB" id="A0A8H6XFY6"/>
<keyword evidence="4" id="KW-0409">Iron storage</keyword>
<dbReference type="PANTHER" id="PTHR16821:SF2">
    <property type="entry name" value="FRATAXIN, MITOCHONDRIAL"/>
    <property type="match status" value="1"/>
</dbReference>
<dbReference type="EC" id="1.16.3.1" evidence="3"/>
<keyword evidence="16" id="KW-1185">Reference proteome</keyword>
<dbReference type="InterPro" id="IPR002908">
    <property type="entry name" value="Frataxin/CyaY"/>
</dbReference>
<dbReference type="NCBIfam" id="TIGR03421">
    <property type="entry name" value="FeS_CyaY"/>
    <property type="match status" value="1"/>
</dbReference>
<dbReference type="SMART" id="SM00450">
    <property type="entry name" value="RHOD"/>
    <property type="match status" value="1"/>
</dbReference>
<sequence>MLRIAAVRAARAALRPQVFKPVSLARTIQRYESTLSPPEPDKHTAARKAAQERSDELQRDWDAKIVTYEELLPKTRSPSADSYLIDVREPDEVIQGMIPSAVNLPLSVLSNSLQLQPETFKAKHGFEKPKKSQEVTFYCRSGVRSTSASDVAKRNGYTNELSTERYNSLSDATMDDLLHALENVVERLDNPAYEVEYHSGVLTLVLGDKGTYVINKQPPNKQIWLSSPFSGPKRYDYREADDAWVYSRDGQSLSDLLNRELSDALQRTVDVTDVSEH</sequence>
<dbReference type="SUPFAM" id="SSF52821">
    <property type="entry name" value="Rhodanese/Cell cycle control phosphatase"/>
    <property type="match status" value="1"/>
</dbReference>
<dbReference type="GO" id="GO:0034986">
    <property type="term" value="F:iron chaperone activity"/>
    <property type="evidence" value="ECO:0007669"/>
    <property type="project" value="TreeGrafter"/>
</dbReference>
<keyword evidence="10" id="KW-0406">Ion transport</keyword>
<dbReference type="GO" id="GO:0004322">
    <property type="term" value="F:ferroxidase activity"/>
    <property type="evidence" value="ECO:0007669"/>
    <property type="project" value="UniProtKB-EC"/>
</dbReference>
<accession>A0A8H6XFY6</accession>
<dbReference type="GO" id="GO:0005739">
    <property type="term" value="C:mitochondrion"/>
    <property type="evidence" value="ECO:0007669"/>
    <property type="project" value="UniProtKB-SubCell"/>
</dbReference>
<evidence type="ECO:0000256" key="2">
    <source>
        <dbReference type="ARBA" id="ARBA00008183"/>
    </source>
</evidence>
<reference evidence="15" key="1">
    <citation type="submission" date="2020-05" db="EMBL/GenBank/DDBJ databases">
        <title>Mycena genomes resolve the evolution of fungal bioluminescence.</title>
        <authorList>
            <person name="Tsai I.J."/>
        </authorList>
    </citation>
    <scope>NUCLEOTIDE SEQUENCE</scope>
    <source>
        <strain evidence="15">CCC161011</strain>
    </source>
</reference>
<keyword evidence="6" id="KW-0410">Iron transport</keyword>
<evidence type="ECO:0000256" key="13">
    <source>
        <dbReference type="SAM" id="MobiDB-lite"/>
    </source>
</evidence>
<dbReference type="NCBIfam" id="TIGR03422">
    <property type="entry name" value="mito_frataxin"/>
    <property type="match status" value="1"/>
</dbReference>
<dbReference type="PANTHER" id="PTHR16821">
    <property type="entry name" value="FRATAXIN"/>
    <property type="match status" value="1"/>
</dbReference>
<dbReference type="OrthoDB" id="566238at2759"/>
<comment type="caution">
    <text evidence="15">The sequence shown here is derived from an EMBL/GenBank/DDBJ whole genome shotgun (WGS) entry which is preliminary data.</text>
</comment>
<dbReference type="GO" id="GO:0006879">
    <property type="term" value="P:intracellular iron ion homeostasis"/>
    <property type="evidence" value="ECO:0007669"/>
    <property type="project" value="UniProtKB-KW"/>
</dbReference>
<dbReference type="InterPro" id="IPR036873">
    <property type="entry name" value="Rhodanese-like_dom_sf"/>
</dbReference>
<evidence type="ECO:0000313" key="15">
    <source>
        <dbReference type="EMBL" id="KAF7339846.1"/>
    </source>
</evidence>
<dbReference type="InterPro" id="IPR017789">
    <property type="entry name" value="Frataxin"/>
</dbReference>
<evidence type="ECO:0000256" key="11">
    <source>
        <dbReference type="ARBA" id="ARBA00023128"/>
    </source>
</evidence>
<evidence type="ECO:0000256" key="1">
    <source>
        <dbReference type="ARBA" id="ARBA00004173"/>
    </source>
</evidence>
<keyword evidence="8" id="KW-0560">Oxidoreductase</keyword>
<evidence type="ECO:0000256" key="9">
    <source>
        <dbReference type="ARBA" id="ARBA00023004"/>
    </source>
</evidence>
<evidence type="ECO:0000256" key="3">
    <source>
        <dbReference type="ARBA" id="ARBA00013107"/>
    </source>
</evidence>
<dbReference type="PROSITE" id="PS50206">
    <property type="entry name" value="RHODANESE_3"/>
    <property type="match status" value="1"/>
</dbReference>
<protein>
    <recommendedName>
        <fullName evidence="3">ferroxidase</fullName>
        <ecNumber evidence="3">1.16.3.1</ecNumber>
    </recommendedName>
</protein>
<evidence type="ECO:0000256" key="4">
    <source>
        <dbReference type="ARBA" id="ARBA00022434"/>
    </source>
</evidence>
<evidence type="ECO:0000259" key="14">
    <source>
        <dbReference type="PROSITE" id="PS50206"/>
    </source>
</evidence>
<evidence type="ECO:0000256" key="12">
    <source>
        <dbReference type="ARBA" id="ARBA00047990"/>
    </source>
</evidence>
<comment type="catalytic activity">
    <reaction evidence="12">
        <text>4 Fe(2+) + O2 + 4 H(+) = 4 Fe(3+) + 2 H2O</text>
        <dbReference type="Rhea" id="RHEA:11148"/>
        <dbReference type="ChEBI" id="CHEBI:15377"/>
        <dbReference type="ChEBI" id="CHEBI:15378"/>
        <dbReference type="ChEBI" id="CHEBI:15379"/>
        <dbReference type="ChEBI" id="CHEBI:29033"/>
        <dbReference type="ChEBI" id="CHEBI:29034"/>
        <dbReference type="EC" id="1.16.3.1"/>
    </reaction>
</comment>
<proteinExistence type="inferred from homology"/>
<dbReference type="PROSITE" id="PS50810">
    <property type="entry name" value="FRATAXIN_2"/>
    <property type="match status" value="1"/>
</dbReference>